<name>A0ABV5XQ49_9NOCA</name>
<keyword evidence="2" id="KW-1185">Reference proteome</keyword>
<evidence type="ECO:0000313" key="1">
    <source>
        <dbReference type="EMBL" id="MFB9784601.1"/>
    </source>
</evidence>
<proteinExistence type="predicted"/>
<protein>
    <submittedName>
        <fullName evidence="1">Uncharacterized protein</fullName>
    </submittedName>
</protein>
<comment type="caution">
    <text evidence="1">The sequence shown here is derived from an EMBL/GenBank/DDBJ whole genome shotgun (WGS) entry which is preliminary data.</text>
</comment>
<accession>A0ABV5XQ49</accession>
<dbReference type="Proteomes" id="UP001589587">
    <property type="component" value="Unassembled WGS sequence"/>
</dbReference>
<dbReference type="EMBL" id="JBHMAS010000090">
    <property type="protein sequence ID" value="MFB9784601.1"/>
    <property type="molecule type" value="Genomic_DNA"/>
</dbReference>
<gene>
    <name evidence="1" type="ORF">ACFFQ6_33400</name>
</gene>
<dbReference type="GeneID" id="93806434"/>
<evidence type="ECO:0000313" key="2">
    <source>
        <dbReference type="Proteomes" id="UP001589587"/>
    </source>
</evidence>
<sequence>MSISFRAMRALRWLADNDPAVALPVQVCPYDDARFVYDELENLELVEDTYTLDGSYDFHLTTVGKMRARNTVESYREEFARRQVLSSIARTGHFTGIVGGPDGEDFTGALTHQEVGLALDDLADRRLITGQRNANNEFTYAELTPKGHRALRSSFPIEDAAMPVPVSNHVTNYSAENYGTISSQVVGGQNHTVTVNNTEGVTIEEAVELVRTLRSDIASAPAHPNIDPSDVEDVLDDLDTVMSKGLKRGLEWFRTAWAPVAANIATVYGQELADRTFAIGSALVT</sequence>
<dbReference type="RefSeq" id="WP_003944282.1">
    <property type="nucleotide sequence ID" value="NZ_JBEUOO010000037.1"/>
</dbReference>
<organism evidence="1 2">
    <name type="scientific">Rhodococcus baikonurensis</name>
    <dbReference type="NCBI Taxonomy" id="172041"/>
    <lineage>
        <taxon>Bacteria</taxon>
        <taxon>Bacillati</taxon>
        <taxon>Actinomycetota</taxon>
        <taxon>Actinomycetes</taxon>
        <taxon>Mycobacteriales</taxon>
        <taxon>Nocardiaceae</taxon>
        <taxon>Rhodococcus</taxon>
        <taxon>Rhodococcus erythropolis group</taxon>
    </lineage>
</organism>
<reference evidence="1 2" key="1">
    <citation type="submission" date="2024-09" db="EMBL/GenBank/DDBJ databases">
        <authorList>
            <person name="Sun Q."/>
            <person name="Mori K."/>
        </authorList>
    </citation>
    <scope>NUCLEOTIDE SEQUENCE [LARGE SCALE GENOMIC DNA]</scope>
    <source>
        <strain evidence="1 2">JCM 11411</strain>
    </source>
</reference>